<feature type="active site" description="Schiff-base intermediate with substrate" evidence="12 14">
    <location>
        <position position="166"/>
    </location>
</feature>
<sequence length="293" mass="30785">MSQKRPFGSLSVAMVTPMHEDGDIDFNSYSKLVEHLIEGGCDALLVSGTTGEAPTTHRPEKRELIRTAVSVAAGRAMVYSGVCTNDTTHAIAMAQDAQEAGAEGMLVCAPYYNRPSQEGLYQHVTKIVASNDLPCMLYDIPGRTGIAFADETLDRLAKIEQIVAVKDATGDPALGTARAERTGLAYYSGDDGLNLSFLANGAVGCVSVVGHVAAPQLRALVDAVDAGELETARQTQAKLRPIINAIMGGGQGAVMAKAAMVETGIIAGNTCRLPLVPASEKELKELREALATL</sequence>
<comment type="subunit">
    <text evidence="12">Homotetramer; dimer of dimers.</text>
</comment>
<dbReference type="PROSITE" id="PS00666">
    <property type="entry name" value="DHDPS_2"/>
    <property type="match status" value="1"/>
</dbReference>
<evidence type="ECO:0000256" key="15">
    <source>
        <dbReference type="PIRSR" id="PIRSR001365-2"/>
    </source>
</evidence>
<dbReference type="PIRSF" id="PIRSF001365">
    <property type="entry name" value="DHDPS"/>
    <property type="match status" value="1"/>
</dbReference>
<dbReference type="KEGG" id="avu:BK816_05845"/>
<dbReference type="PROSITE" id="PS00665">
    <property type="entry name" value="DHDPS_1"/>
    <property type="match status" value="1"/>
</dbReference>
<dbReference type="InterPro" id="IPR002220">
    <property type="entry name" value="DapA-like"/>
</dbReference>
<dbReference type="UniPathway" id="UPA00034">
    <property type="reaction ID" value="UER00017"/>
</dbReference>
<dbReference type="GO" id="GO:0019877">
    <property type="term" value="P:diaminopimelate biosynthetic process"/>
    <property type="evidence" value="ECO:0007669"/>
    <property type="project" value="UniProtKB-UniRule"/>
</dbReference>
<evidence type="ECO:0000256" key="14">
    <source>
        <dbReference type="PIRSR" id="PIRSR001365-1"/>
    </source>
</evidence>
<dbReference type="STRING" id="1912795.BK816_05845"/>
<reference evidence="16 17" key="1">
    <citation type="submission" date="2016-10" db="EMBL/GenBank/DDBJ databases">
        <title>Actinomyces aegypiusis sp. nov., isolated from the Aegypius monachus in Qinghai Tibet Plateau China.</title>
        <authorList>
            <person name="Wang Y."/>
        </authorList>
    </citation>
    <scope>NUCLEOTIDE SEQUENCE [LARGE SCALE GENOMIC DNA]</scope>
    <source>
        <strain evidence="16 17">VUL4_3</strain>
    </source>
</reference>
<evidence type="ECO:0000256" key="7">
    <source>
        <dbReference type="ARBA" id="ARBA00022915"/>
    </source>
</evidence>
<evidence type="ECO:0000256" key="5">
    <source>
        <dbReference type="ARBA" id="ARBA00022490"/>
    </source>
</evidence>
<protein>
    <recommendedName>
        <fullName evidence="4 12">4-hydroxy-tetrahydrodipicolinate synthase</fullName>
        <shortName evidence="12">HTPA synthase</shortName>
        <ecNumber evidence="4 12">4.3.3.7</ecNumber>
    </recommendedName>
</protein>
<dbReference type="CDD" id="cd00950">
    <property type="entry name" value="DHDPS"/>
    <property type="match status" value="1"/>
</dbReference>
<dbReference type="Gene3D" id="3.20.20.70">
    <property type="entry name" value="Aldolase class I"/>
    <property type="match status" value="1"/>
</dbReference>
<dbReference type="PRINTS" id="PR00146">
    <property type="entry name" value="DHPICSNTHASE"/>
</dbReference>
<dbReference type="NCBIfam" id="TIGR00674">
    <property type="entry name" value="dapA"/>
    <property type="match status" value="1"/>
</dbReference>
<dbReference type="GO" id="GO:0005829">
    <property type="term" value="C:cytosol"/>
    <property type="evidence" value="ECO:0007669"/>
    <property type="project" value="TreeGrafter"/>
</dbReference>
<dbReference type="EC" id="4.3.3.7" evidence="4 12"/>
<accession>A0A1D9ML28</accession>
<evidence type="ECO:0000256" key="11">
    <source>
        <dbReference type="ARBA" id="ARBA00047836"/>
    </source>
</evidence>
<keyword evidence="8 12" id="KW-0457">Lysine biosynthesis</keyword>
<organism evidence="16 17">
    <name type="scientific">Boudabousia tangfeifanii</name>
    <dbReference type="NCBI Taxonomy" id="1912795"/>
    <lineage>
        <taxon>Bacteria</taxon>
        <taxon>Bacillati</taxon>
        <taxon>Actinomycetota</taxon>
        <taxon>Actinomycetes</taxon>
        <taxon>Actinomycetales</taxon>
        <taxon>Actinomycetaceae</taxon>
        <taxon>Boudabousia</taxon>
    </lineage>
</organism>
<dbReference type="GO" id="GO:0009089">
    <property type="term" value="P:lysine biosynthetic process via diaminopimelate"/>
    <property type="evidence" value="ECO:0007669"/>
    <property type="project" value="UniProtKB-UniRule"/>
</dbReference>
<dbReference type="InterPro" id="IPR013785">
    <property type="entry name" value="Aldolase_TIM"/>
</dbReference>
<dbReference type="PANTHER" id="PTHR12128">
    <property type="entry name" value="DIHYDRODIPICOLINATE SYNTHASE"/>
    <property type="match status" value="1"/>
</dbReference>
<evidence type="ECO:0000256" key="8">
    <source>
        <dbReference type="ARBA" id="ARBA00023154"/>
    </source>
</evidence>
<dbReference type="SMART" id="SM01130">
    <property type="entry name" value="DHDPS"/>
    <property type="match status" value="1"/>
</dbReference>
<keyword evidence="17" id="KW-1185">Reference proteome</keyword>
<keyword evidence="9 12" id="KW-0456">Lyase</keyword>
<comment type="pathway">
    <text evidence="2 12">Amino-acid biosynthesis; L-lysine biosynthesis via DAP pathway; (S)-tetrahydrodipicolinate from L-aspartate: step 3/4.</text>
</comment>
<evidence type="ECO:0000256" key="1">
    <source>
        <dbReference type="ARBA" id="ARBA00003294"/>
    </source>
</evidence>
<dbReference type="AlphaFoldDB" id="A0A1D9ML28"/>
<evidence type="ECO:0000256" key="9">
    <source>
        <dbReference type="ARBA" id="ARBA00023239"/>
    </source>
</evidence>
<comment type="subcellular location">
    <subcellularLocation>
        <location evidence="12">Cytoplasm</location>
    </subcellularLocation>
</comment>
<dbReference type="InterPro" id="IPR020625">
    <property type="entry name" value="Schiff_base-form_aldolases_AS"/>
</dbReference>
<dbReference type="SUPFAM" id="SSF51569">
    <property type="entry name" value="Aldolase"/>
    <property type="match status" value="1"/>
</dbReference>
<dbReference type="EMBL" id="CP017812">
    <property type="protein sequence ID" value="AOZ72873.1"/>
    <property type="molecule type" value="Genomic_DNA"/>
</dbReference>
<dbReference type="RefSeq" id="WP_071164338.1">
    <property type="nucleotide sequence ID" value="NZ_CP017812.1"/>
</dbReference>
<gene>
    <name evidence="12" type="primary">dapA</name>
    <name evidence="16" type="ORF">BK816_05845</name>
</gene>
<evidence type="ECO:0000256" key="4">
    <source>
        <dbReference type="ARBA" id="ARBA00012086"/>
    </source>
</evidence>
<dbReference type="OrthoDB" id="9782828at2"/>
<dbReference type="InterPro" id="IPR005263">
    <property type="entry name" value="DapA"/>
</dbReference>
<evidence type="ECO:0000256" key="13">
    <source>
        <dbReference type="PIRNR" id="PIRNR001365"/>
    </source>
</evidence>
<evidence type="ECO:0000256" key="2">
    <source>
        <dbReference type="ARBA" id="ARBA00005120"/>
    </source>
</evidence>
<comment type="caution">
    <text evidence="12">Was originally thought to be a dihydrodipicolinate synthase (DHDPS), catalyzing the condensation of (S)-aspartate-beta-semialdehyde [(S)-ASA] and pyruvate to dihydrodipicolinate (DHDP). However, it was shown in E.coli that the product of the enzymatic reaction is not dihydrodipicolinate but in fact (4S)-4-hydroxy-2,3,4,5-tetrahydro-(2S)-dipicolinic acid (HTPA), and that the consecutive dehydration reaction leading to DHDP is not spontaneous but catalyzed by DapB.</text>
</comment>
<dbReference type="InterPro" id="IPR020624">
    <property type="entry name" value="Schiff_base-form_aldolases_CS"/>
</dbReference>
<evidence type="ECO:0000256" key="6">
    <source>
        <dbReference type="ARBA" id="ARBA00022605"/>
    </source>
</evidence>
<keyword evidence="5 12" id="KW-0963">Cytoplasm</keyword>
<name>A0A1D9ML28_9ACTO</name>
<evidence type="ECO:0000256" key="12">
    <source>
        <dbReference type="HAMAP-Rule" id="MF_00418"/>
    </source>
</evidence>
<feature type="site" description="Part of a proton relay during catalysis" evidence="12">
    <location>
        <position position="49"/>
    </location>
</feature>
<dbReference type="HAMAP" id="MF_00418">
    <property type="entry name" value="DapA"/>
    <property type="match status" value="1"/>
</dbReference>
<keyword evidence="10 12" id="KW-0704">Schiff base</keyword>
<feature type="binding site" evidence="12 15">
    <location>
        <position position="206"/>
    </location>
    <ligand>
        <name>pyruvate</name>
        <dbReference type="ChEBI" id="CHEBI:15361"/>
    </ligand>
</feature>
<dbReference type="PANTHER" id="PTHR12128:SF66">
    <property type="entry name" value="4-HYDROXY-2-OXOGLUTARATE ALDOLASE, MITOCHONDRIAL"/>
    <property type="match status" value="1"/>
</dbReference>
<feature type="site" description="Part of a proton relay during catalysis" evidence="12">
    <location>
        <position position="112"/>
    </location>
</feature>
<keyword evidence="7 12" id="KW-0220">Diaminopimelate biosynthesis</keyword>
<evidence type="ECO:0000256" key="3">
    <source>
        <dbReference type="ARBA" id="ARBA00007592"/>
    </source>
</evidence>
<evidence type="ECO:0000256" key="10">
    <source>
        <dbReference type="ARBA" id="ARBA00023270"/>
    </source>
</evidence>
<dbReference type="GO" id="GO:0008840">
    <property type="term" value="F:4-hydroxy-tetrahydrodipicolinate synthase activity"/>
    <property type="evidence" value="ECO:0007669"/>
    <property type="project" value="UniProtKB-UniRule"/>
</dbReference>
<feature type="active site" description="Proton donor/acceptor" evidence="12 14">
    <location>
        <position position="138"/>
    </location>
</feature>
<proteinExistence type="inferred from homology"/>
<comment type="catalytic activity">
    <reaction evidence="11 12">
        <text>L-aspartate 4-semialdehyde + pyruvate = (2S,4S)-4-hydroxy-2,3,4,5-tetrahydrodipicolinate + H2O + H(+)</text>
        <dbReference type="Rhea" id="RHEA:34171"/>
        <dbReference type="ChEBI" id="CHEBI:15361"/>
        <dbReference type="ChEBI" id="CHEBI:15377"/>
        <dbReference type="ChEBI" id="CHEBI:15378"/>
        <dbReference type="ChEBI" id="CHEBI:67139"/>
        <dbReference type="ChEBI" id="CHEBI:537519"/>
        <dbReference type="EC" id="4.3.3.7"/>
    </reaction>
</comment>
<comment type="function">
    <text evidence="1 12">Catalyzes the condensation of (S)-aspartate-beta-semialdehyde [(S)-ASA] and pyruvate to 4-hydroxy-tetrahydrodipicolinate (HTPA).</text>
</comment>
<keyword evidence="6 12" id="KW-0028">Amino-acid biosynthesis</keyword>
<feature type="binding site" evidence="12 15">
    <location>
        <position position="50"/>
    </location>
    <ligand>
        <name>pyruvate</name>
        <dbReference type="ChEBI" id="CHEBI:15361"/>
    </ligand>
</feature>
<dbReference type="Proteomes" id="UP000176288">
    <property type="component" value="Chromosome"/>
</dbReference>
<dbReference type="Pfam" id="PF00701">
    <property type="entry name" value="DHDPS"/>
    <property type="match status" value="1"/>
</dbReference>
<evidence type="ECO:0000313" key="16">
    <source>
        <dbReference type="EMBL" id="AOZ72873.1"/>
    </source>
</evidence>
<comment type="similarity">
    <text evidence="3 12 13">Belongs to the DapA family.</text>
</comment>
<evidence type="ECO:0000313" key="17">
    <source>
        <dbReference type="Proteomes" id="UP000176288"/>
    </source>
</evidence>